<dbReference type="SMART" id="SM00034">
    <property type="entry name" value="CLECT"/>
    <property type="match status" value="1"/>
</dbReference>
<evidence type="ECO:0000259" key="2">
    <source>
        <dbReference type="PROSITE" id="PS50041"/>
    </source>
</evidence>
<dbReference type="PANTHER" id="PTHR22803">
    <property type="entry name" value="MANNOSE, PHOSPHOLIPASE, LECTIN RECEPTOR RELATED"/>
    <property type="match status" value="1"/>
</dbReference>
<sequence length="158" mass="18102">MSAFYINFILFYIIFQNCVCEKYIVVNEPVSWFQALINCKNAGMELASVNSEEESKALDKFLKDNGYTYGYWLAGTNLGDGSYYWATTGRKVIYTNWLSGQPDNAKTEYNKREGENCIQLGMPTYSPKPNGWNDYGCKGTLPYICQKDELCYSDENII</sequence>
<feature type="chain" id="PRO_5032811096" description="C-type lectin domain-containing protein" evidence="1">
    <location>
        <begin position="21"/>
        <end position="158"/>
    </location>
</feature>
<keyword evidence="1" id="KW-0732">Signal</keyword>
<dbReference type="AlphaFoldDB" id="A0A834MCD6"/>
<dbReference type="SUPFAM" id="SSF56436">
    <property type="entry name" value="C-type lectin-like"/>
    <property type="match status" value="1"/>
</dbReference>
<accession>A0A834MCD6</accession>
<name>A0A834MCD6_RHYFE</name>
<evidence type="ECO:0000256" key="1">
    <source>
        <dbReference type="SAM" id="SignalP"/>
    </source>
</evidence>
<keyword evidence="4" id="KW-1185">Reference proteome</keyword>
<gene>
    <name evidence="3" type="ORF">GWI33_012517</name>
</gene>
<reference evidence="3" key="1">
    <citation type="submission" date="2020-08" db="EMBL/GenBank/DDBJ databases">
        <title>Genome sequencing and assembly of the red palm weevil Rhynchophorus ferrugineus.</title>
        <authorList>
            <person name="Dias G.B."/>
            <person name="Bergman C.M."/>
            <person name="Manee M."/>
        </authorList>
    </citation>
    <scope>NUCLEOTIDE SEQUENCE</scope>
    <source>
        <strain evidence="3">AA-2017</strain>
        <tissue evidence="3">Whole larva</tissue>
    </source>
</reference>
<dbReference type="InterPro" id="IPR016187">
    <property type="entry name" value="CTDL_fold"/>
</dbReference>
<comment type="caution">
    <text evidence="3">The sequence shown here is derived from an EMBL/GenBank/DDBJ whole genome shotgun (WGS) entry which is preliminary data.</text>
</comment>
<proteinExistence type="predicted"/>
<feature type="domain" description="C-type lectin" evidence="2">
    <location>
        <begin position="23"/>
        <end position="146"/>
    </location>
</feature>
<dbReference type="EMBL" id="JAACXV010012049">
    <property type="protein sequence ID" value="KAF7274815.1"/>
    <property type="molecule type" value="Genomic_DNA"/>
</dbReference>
<dbReference type="OrthoDB" id="8032540at2759"/>
<evidence type="ECO:0000313" key="4">
    <source>
        <dbReference type="Proteomes" id="UP000625711"/>
    </source>
</evidence>
<dbReference type="Pfam" id="PF00059">
    <property type="entry name" value="Lectin_C"/>
    <property type="match status" value="1"/>
</dbReference>
<dbReference type="InterPro" id="IPR050111">
    <property type="entry name" value="C-type_lectin/snaclec_domain"/>
</dbReference>
<dbReference type="PROSITE" id="PS50041">
    <property type="entry name" value="C_TYPE_LECTIN_2"/>
    <property type="match status" value="1"/>
</dbReference>
<dbReference type="InterPro" id="IPR001304">
    <property type="entry name" value="C-type_lectin-like"/>
</dbReference>
<dbReference type="Gene3D" id="3.10.100.10">
    <property type="entry name" value="Mannose-Binding Protein A, subunit A"/>
    <property type="match status" value="1"/>
</dbReference>
<dbReference type="Proteomes" id="UP000625711">
    <property type="component" value="Unassembled WGS sequence"/>
</dbReference>
<dbReference type="InterPro" id="IPR016186">
    <property type="entry name" value="C-type_lectin-like/link_sf"/>
</dbReference>
<protein>
    <recommendedName>
        <fullName evidence="2">C-type lectin domain-containing protein</fullName>
    </recommendedName>
</protein>
<feature type="signal peptide" evidence="1">
    <location>
        <begin position="1"/>
        <end position="20"/>
    </location>
</feature>
<organism evidence="3 4">
    <name type="scientific">Rhynchophorus ferrugineus</name>
    <name type="common">Red palm weevil</name>
    <name type="synonym">Curculio ferrugineus</name>
    <dbReference type="NCBI Taxonomy" id="354439"/>
    <lineage>
        <taxon>Eukaryota</taxon>
        <taxon>Metazoa</taxon>
        <taxon>Ecdysozoa</taxon>
        <taxon>Arthropoda</taxon>
        <taxon>Hexapoda</taxon>
        <taxon>Insecta</taxon>
        <taxon>Pterygota</taxon>
        <taxon>Neoptera</taxon>
        <taxon>Endopterygota</taxon>
        <taxon>Coleoptera</taxon>
        <taxon>Polyphaga</taxon>
        <taxon>Cucujiformia</taxon>
        <taxon>Curculionidae</taxon>
        <taxon>Dryophthorinae</taxon>
        <taxon>Rhynchophorus</taxon>
    </lineage>
</organism>
<evidence type="ECO:0000313" key="3">
    <source>
        <dbReference type="EMBL" id="KAF7274815.1"/>
    </source>
</evidence>
<dbReference type="CDD" id="cd00037">
    <property type="entry name" value="CLECT"/>
    <property type="match status" value="1"/>
</dbReference>